<dbReference type="GO" id="GO:0071949">
    <property type="term" value="F:FAD binding"/>
    <property type="evidence" value="ECO:0007669"/>
    <property type="project" value="InterPro"/>
</dbReference>
<comment type="caution">
    <text evidence="3">The sequence shown here is derived from an EMBL/GenBank/DDBJ whole genome shotgun (WGS) entry which is preliminary data.</text>
</comment>
<name>V4TNS5_9HYPH</name>
<dbReference type="SUPFAM" id="SSF51905">
    <property type="entry name" value="FAD/NAD(P)-binding domain"/>
    <property type="match status" value="1"/>
</dbReference>
<keyword evidence="1" id="KW-0560">Oxidoreductase</keyword>
<dbReference type="GO" id="GO:0016491">
    <property type="term" value="F:oxidoreductase activity"/>
    <property type="evidence" value="ECO:0007669"/>
    <property type="project" value="UniProtKB-KW"/>
</dbReference>
<dbReference type="InterPro" id="IPR002938">
    <property type="entry name" value="FAD-bd"/>
</dbReference>
<dbReference type="PATRIC" id="fig|631454.5.peg.320"/>
<feature type="domain" description="FAD-binding" evidence="2">
    <location>
        <begin position="13"/>
        <end position="348"/>
    </location>
</feature>
<evidence type="ECO:0000313" key="4">
    <source>
        <dbReference type="Proteomes" id="UP000017819"/>
    </source>
</evidence>
<dbReference type="OrthoDB" id="9791689at2"/>
<gene>
    <name evidence="3" type="ORF">N177_0322</name>
</gene>
<proteinExistence type="predicted"/>
<dbReference type="PANTHER" id="PTHR43476:SF5">
    <property type="entry name" value="FAD-DEPENDENT MONOOXYGENASE"/>
    <property type="match status" value="1"/>
</dbReference>
<dbReference type="InterPro" id="IPR050631">
    <property type="entry name" value="PheA/TfdB_FAD_monoxygenase"/>
</dbReference>
<organism evidence="3 4">
    <name type="scientific">Lutibaculum baratangense AMV1</name>
    <dbReference type="NCBI Taxonomy" id="631454"/>
    <lineage>
        <taxon>Bacteria</taxon>
        <taxon>Pseudomonadati</taxon>
        <taxon>Pseudomonadota</taxon>
        <taxon>Alphaproteobacteria</taxon>
        <taxon>Hyphomicrobiales</taxon>
        <taxon>Tepidamorphaceae</taxon>
        <taxon>Lutibaculum</taxon>
    </lineage>
</organism>
<sequence length="410" mass="44808">MSAQSESVRSISTRCCIVGGGPAGMMAGFLLARGGVPVVVLEKHGDFLRDFRGDTIHPSTMQVMHELGLLERFLKLPHQKAPVLMGQVGDETITVADFSHLPTVAKYIAFMPQWDFLNFLAEEGRRHAAFDLRMGTKGLGVLEEGGRVVGVRARDEEGPIEIRAELVVAADGRHSELRSAVGSRVLDLGAPMDVLWMRVPRRGDDPESSLGRFDAGRVLVLIDRGDYWQVAFVIPKGSADEYRRRGVGAIRDEIASLAPFLADSVDALSSWDDLSLLTVTVDRLERWHREGLICIGDAAHAMSPIGGVGVNLAVQDAVATANILGPRLRDGRAGDEDLAAVQARREPPTKGTQRMQVFLQNRIVSNVLASRSRPAPPWPLRLLRAFPPARRIPARLIGMGLRPEHVQFPA</sequence>
<dbReference type="RefSeq" id="WP_023430479.1">
    <property type="nucleotide sequence ID" value="NZ_AWXZ01000007.1"/>
</dbReference>
<evidence type="ECO:0000313" key="3">
    <source>
        <dbReference type="EMBL" id="ESR27343.1"/>
    </source>
</evidence>
<dbReference type="eggNOG" id="COG0654">
    <property type="taxonomic scope" value="Bacteria"/>
</dbReference>
<dbReference type="PANTHER" id="PTHR43476">
    <property type="entry name" value="3-(3-HYDROXY-PHENYL)PROPIONATE/3-HYDROXYCINNAMIC ACID HYDROXYLASE"/>
    <property type="match status" value="1"/>
</dbReference>
<evidence type="ECO:0000259" key="2">
    <source>
        <dbReference type="Pfam" id="PF01494"/>
    </source>
</evidence>
<dbReference type="Gene3D" id="3.50.50.60">
    <property type="entry name" value="FAD/NAD(P)-binding domain"/>
    <property type="match status" value="2"/>
</dbReference>
<keyword evidence="4" id="KW-1185">Reference proteome</keyword>
<dbReference type="Pfam" id="PF01494">
    <property type="entry name" value="FAD_binding_3"/>
    <property type="match status" value="1"/>
</dbReference>
<dbReference type="STRING" id="631454.N177_0322"/>
<reference evidence="3 4" key="1">
    <citation type="journal article" date="2014" name="Genome Announc.">
        <title>Draft Genome Sequence of Lutibaculum baratangense Strain AMV1T, Isolated from a Mud Volcano in Andamans, India.</title>
        <authorList>
            <person name="Singh A."/>
            <person name="Sreenivas A."/>
            <person name="Sathyanarayana Reddy G."/>
            <person name="Pinnaka A.K."/>
            <person name="Shivaji S."/>
        </authorList>
    </citation>
    <scope>NUCLEOTIDE SEQUENCE [LARGE SCALE GENOMIC DNA]</scope>
    <source>
        <strain evidence="3 4">AMV1</strain>
    </source>
</reference>
<dbReference type="NCBIfam" id="NF004834">
    <property type="entry name" value="PRK06185.1-3"/>
    <property type="match status" value="1"/>
</dbReference>
<dbReference type="PRINTS" id="PR00420">
    <property type="entry name" value="RNGMNOXGNASE"/>
</dbReference>
<accession>V4TNS5</accession>
<dbReference type="Proteomes" id="UP000017819">
    <property type="component" value="Unassembled WGS sequence"/>
</dbReference>
<dbReference type="EMBL" id="AWXZ01000007">
    <property type="protein sequence ID" value="ESR27343.1"/>
    <property type="molecule type" value="Genomic_DNA"/>
</dbReference>
<dbReference type="AlphaFoldDB" id="V4TNS5"/>
<evidence type="ECO:0000256" key="1">
    <source>
        <dbReference type="ARBA" id="ARBA00023002"/>
    </source>
</evidence>
<dbReference type="InterPro" id="IPR036188">
    <property type="entry name" value="FAD/NAD-bd_sf"/>
</dbReference>
<protein>
    <submittedName>
        <fullName evidence="3">2-polyprenyl-6-methoxyphenol hydroxylase and related FAD-dependent oxidoreductase</fullName>
    </submittedName>
</protein>
<dbReference type="NCBIfam" id="NF004833">
    <property type="entry name" value="PRK06185.1-1"/>
    <property type="match status" value="1"/>
</dbReference>